<gene>
    <name evidence="1" type="ORF">SK128_023009</name>
</gene>
<dbReference type="EMBL" id="JAXCGZ010003398">
    <property type="protein sequence ID" value="KAK7083341.1"/>
    <property type="molecule type" value="Genomic_DNA"/>
</dbReference>
<comment type="caution">
    <text evidence="1">The sequence shown here is derived from an EMBL/GenBank/DDBJ whole genome shotgun (WGS) entry which is preliminary data.</text>
</comment>
<proteinExistence type="predicted"/>
<evidence type="ECO:0000313" key="2">
    <source>
        <dbReference type="Proteomes" id="UP001381693"/>
    </source>
</evidence>
<reference evidence="1 2" key="1">
    <citation type="submission" date="2023-11" db="EMBL/GenBank/DDBJ databases">
        <title>Halocaridina rubra genome assembly.</title>
        <authorList>
            <person name="Smith C."/>
        </authorList>
    </citation>
    <scope>NUCLEOTIDE SEQUENCE [LARGE SCALE GENOMIC DNA]</scope>
    <source>
        <strain evidence="1">EP-1</strain>
        <tissue evidence="1">Whole</tissue>
    </source>
</reference>
<name>A0AAN8XFS5_HALRR</name>
<organism evidence="1 2">
    <name type="scientific">Halocaridina rubra</name>
    <name type="common">Hawaiian red shrimp</name>
    <dbReference type="NCBI Taxonomy" id="373956"/>
    <lineage>
        <taxon>Eukaryota</taxon>
        <taxon>Metazoa</taxon>
        <taxon>Ecdysozoa</taxon>
        <taxon>Arthropoda</taxon>
        <taxon>Crustacea</taxon>
        <taxon>Multicrustacea</taxon>
        <taxon>Malacostraca</taxon>
        <taxon>Eumalacostraca</taxon>
        <taxon>Eucarida</taxon>
        <taxon>Decapoda</taxon>
        <taxon>Pleocyemata</taxon>
        <taxon>Caridea</taxon>
        <taxon>Atyoidea</taxon>
        <taxon>Atyidae</taxon>
        <taxon>Halocaridina</taxon>
    </lineage>
</organism>
<dbReference type="AlphaFoldDB" id="A0AAN8XFS5"/>
<sequence>EHTWHLYPSSQREEFGTTISTLPKSAFGTITSTLPNIQLGTIISTLIRAHLAPYIHPSKE</sequence>
<keyword evidence="2" id="KW-1185">Reference proteome</keyword>
<protein>
    <submittedName>
        <fullName evidence="1">Uncharacterized protein</fullName>
    </submittedName>
</protein>
<accession>A0AAN8XFS5</accession>
<evidence type="ECO:0000313" key="1">
    <source>
        <dbReference type="EMBL" id="KAK7083341.1"/>
    </source>
</evidence>
<feature type="non-terminal residue" evidence="1">
    <location>
        <position position="1"/>
    </location>
</feature>
<dbReference type="Proteomes" id="UP001381693">
    <property type="component" value="Unassembled WGS sequence"/>
</dbReference>